<keyword evidence="7 9" id="KW-1133">Transmembrane helix</keyword>
<evidence type="ECO:0000256" key="1">
    <source>
        <dbReference type="ARBA" id="ARBA00004429"/>
    </source>
</evidence>
<evidence type="ECO:0000256" key="5">
    <source>
        <dbReference type="ARBA" id="ARBA00022519"/>
    </source>
</evidence>
<dbReference type="InterPro" id="IPR035906">
    <property type="entry name" value="MetI-like_sf"/>
</dbReference>
<dbReference type="PANTHER" id="PTHR30133:SF2">
    <property type="entry name" value="ARGININE ABC TRANSPORTER PERMEASE PROTEIN ARTQ"/>
    <property type="match status" value="1"/>
</dbReference>
<feature type="transmembrane region" description="Helical" evidence="9">
    <location>
        <begin position="20"/>
        <end position="47"/>
    </location>
</feature>
<evidence type="ECO:0000259" key="10">
    <source>
        <dbReference type="PROSITE" id="PS50928"/>
    </source>
</evidence>
<evidence type="ECO:0000256" key="9">
    <source>
        <dbReference type="RuleBase" id="RU363032"/>
    </source>
</evidence>
<dbReference type="InterPro" id="IPR010065">
    <property type="entry name" value="AA_ABC_transptr_permease_3TM"/>
</dbReference>
<dbReference type="Proteomes" id="UP001237448">
    <property type="component" value="Unassembled WGS sequence"/>
</dbReference>
<gene>
    <name evidence="11" type="ORF">J3R73_004110</name>
</gene>
<keyword evidence="12" id="KW-1185">Reference proteome</keyword>
<dbReference type="InterPro" id="IPR051613">
    <property type="entry name" value="ABC_transp_permease_HisMQ"/>
</dbReference>
<evidence type="ECO:0000256" key="2">
    <source>
        <dbReference type="ARBA" id="ARBA00010072"/>
    </source>
</evidence>
<feature type="domain" description="ABC transmembrane type-1" evidence="10">
    <location>
        <begin position="23"/>
        <end position="225"/>
    </location>
</feature>
<dbReference type="Pfam" id="PF00528">
    <property type="entry name" value="BPD_transp_1"/>
    <property type="match status" value="1"/>
</dbReference>
<reference evidence="11 12" key="1">
    <citation type="submission" date="2023-07" db="EMBL/GenBank/DDBJ databases">
        <title>Genomic Encyclopedia of Type Strains, Phase IV (KMG-IV): sequencing the most valuable type-strain genomes for metagenomic binning, comparative biology and taxonomic classification.</title>
        <authorList>
            <person name="Goeker M."/>
        </authorList>
    </citation>
    <scope>NUCLEOTIDE SEQUENCE [LARGE SCALE GENOMIC DNA]</scope>
    <source>
        <strain evidence="11 12">DSM 5896</strain>
    </source>
</reference>
<keyword evidence="8 9" id="KW-0472">Membrane</keyword>
<evidence type="ECO:0000256" key="4">
    <source>
        <dbReference type="ARBA" id="ARBA00022475"/>
    </source>
</evidence>
<keyword evidence="6 9" id="KW-0812">Transmembrane</keyword>
<sequence length="241" mass="26263">MDQFLSLLQWGDKGWSDEIFRGACLTLALAVCTLPFGLLIGLVMALARASGNWLAGAASNLYTTLFRSLPELLTILIVYYGGQSLLNRLLTPVLGENPNVQVNSFVAGMVALGLVLGAFSGEVWLGALRAIPRGQRESAYALGLSRAKCFRLVVFPQLVRLALPGLGNNWMILLKDTSLVSVIALRDLMYISKTAVIANPSYSFQFYLLCCVVYLLMALASGQAIKWLEMRGDRGLVRARA</sequence>
<dbReference type="NCBIfam" id="TIGR01726">
    <property type="entry name" value="HEQRo_perm_3TM"/>
    <property type="match status" value="1"/>
</dbReference>
<organism evidence="11 12">
    <name type="scientific">Labrys monachus</name>
    <dbReference type="NCBI Taxonomy" id="217067"/>
    <lineage>
        <taxon>Bacteria</taxon>
        <taxon>Pseudomonadati</taxon>
        <taxon>Pseudomonadota</taxon>
        <taxon>Alphaproteobacteria</taxon>
        <taxon>Hyphomicrobiales</taxon>
        <taxon>Xanthobacteraceae</taxon>
        <taxon>Labrys</taxon>
    </lineage>
</organism>
<feature type="transmembrane region" description="Helical" evidence="9">
    <location>
        <begin position="206"/>
        <end position="228"/>
    </location>
</feature>
<dbReference type="RefSeq" id="WP_307431099.1">
    <property type="nucleotide sequence ID" value="NZ_JAUSVK010000001.1"/>
</dbReference>
<feature type="transmembrane region" description="Helical" evidence="9">
    <location>
        <begin position="59"/>
        <end position="82"/>
    </location>
</feature>
<feature type="transmembrane region" description="Helical" evidence="9">
    <location>
        <begin position="102"/>
        <end position="128"/>
    </location>
</feature>
<name>A0ABU0FI82_9HYPH</name>
<dbReference type="CDD" id="cd06261">
    <property type="entry name" value="TM_PBP2"/>
    <property type="match status" value="1"/>
</dbReference>
<evidence type="ECO:0000256" key="8">
    <source>
        <dbReference type="ARBA" id="ARBA00023136"/>
    </source>
</evidence>
<comment type="caution">
    <text evidence="11">The sequence shown here is derived from an EMBL/GenBank/DDBJ whole genome shotgun (WGS) entry which is preliminary data.</text>
</comment>
<evidence type="ECO:0000313" key="12">
    <source>
        <dbReference type="Proteomes" id="UP001237448"/>
    </source>
</evidence>
<dbReference type="Gene3D" id="1.10.3720.10">
    <property type="entry name" value="MetI-like"/>
    <property type="match status" value="1"/>
</dbReference>
<dbReference type="InterPro" id="IPR000515">
    <property type="entry name" value="MetI-like"/>
</dbReference>
<dbReference type="PROSITE" id="PS50928">
    <property type="entry name" value="ABC_TM1"/>
    <property type="match status" value="1"/>
</dbReference>
<protein>
    <submittedName>
        <fullName evidence="11">Polar amino acid transport system permease protein</fullName>
    </submittedName>
</protein>
<comment type="subcellular location">
    <subcellularLocation>
        <location evidence="1">Cell inner membrane</location>
        <topology evidence="1">Multi-pass membrane protein</topology>
    </subcellularLocation>
    <subcellularLocation>
        <location evidence="9">Cell membrane</location>
        <topology evidence="9">Multi-pass membrane protein</topology>
    </subcellularLocation>
</comment>
<accession>A0ABU0FI82</accession>
<evidence type="ECO:0000256" key="6">
    <source>
        <dbReference type="ARBA" id="ARBA00022692"/>
    </source>
</evidence>
<proteinExistence type="inferred from homology"/>
<dbReference type="EMBL" id="JAUSVK010000001">
    <property type="protein sequence ID" value="MDQ0394318.1"/>
    <property type="molecule type" value="Genomic_DNA"/>
</dbReference>
<evidence type="ECO:0000256" key="3">
    <source>
        <dbReference type="ARBA" id="ARBA00022448"/>
    </source>
</evidence>
<evidence type="ECO:0000313" key="11">
    <source>
        <dbReference type="EMBL" id="MDQ0394318.1"/>
    </source>
</evidence>
<comment type="similarity">
    <text evidence="2">Belongs to the binding-protein-dependent transport system permease family. HisMQ subfamily.</text>
</comment>
<dbReference type="PANTHER" id="PTHR30133">
    <property type="entry name" value="CATIONIC AMINO ACID TRANSPORTER, MEMBRANE COMPONENT"/>
    <property type="match status" value="1"/>
</dbReference>
<keyword evidence="5" id="KW-0997">Cell inner membrane</keyword>
<keyword evidence="3 9" id="KW-0813">Transport</keyword>
<keyword evidence="4" id="KW-1003">Cell membrane</keyword>
<dbReference type="SUPFAM" id="SSF161098">
    <property type="entry name" value="MetI-like"/>
    <property type="match status" value="1"/>
</dbReference>
<evidence type="ECO:0000256" key="7">
    <source>
        <dbReference type="ARBA" id="ARBA00022989"/>
    </source>
</evidence>